<dbReference type="SMART" id="SM00382">
    <property type="entry name" value="AAA"/>
    <property type="match status" value="3"/>
</dbReference>
<dbReference type="OrthoDB" id="9807790at2"/>
<gene>
    <name evidence="9" type="ORF">SAMN05660324_3264</name>
</gene>
<dbReference type="Pfam" id="PF01580">
    <property type="entry name" value="FtsK_SpoIIIE"/>
    <property type="match status" value="2"/>
</dbReference>
<keyword evidence="6" id="KW-0812">Transmembrane</keyword>
<dbReference type="InterPro" id="IPR002543">
    <property type="entry name" value="FtsK_dom"/>
</dbReference>
<evidence type="ECO:0000256" key="4">
    <source>
        <dbReference type="PROSITE-ProRule" id="PRU00289"/>
    </source>
</evidence>
<protein>
    <submittedName>
        <fullName evidence="9">DNA segregation ATPase FtsK/SpoIIIE, S-DNA-T family</fullName>
    </submittedName>
</protein>
<organism evidence="9 10">
    <name type="scientific">Klenkia brasiliensis</name>
    <dbReference type="NCBI Taxonomy" id="333142"/>
    <lineage>
        <taxon>Bacteria</taxon>
        <taxon>Bacillati</taxon>
        <taxon>Actinomycetota</taxon>
        <taxon>Actinomycetes</taxon>
        <taxon>Geodermatophilales</taxon>
        <taxon>Geodermatophilaceae</taxon>
        <taxon>Klenkia</taxon>
    </lineage>
</organism>
<feature type="binding site" evidence="4">
    <location>
        <begin position="926"/>
        <end position="933"/>
    </location>
    <ligand>
        <name>ATP</name>
        <dbReference type="ChEBI" id="CHEBI:30616"/>
    </ligand>
</feature>
<dbReference type="SMART" id="SM00240">
    <property type="entry name" value="FHA"/>
    <property type="match status" value="1"/>
</dbReference>
<dbReference type="SUPFAM" id="SSF49879">
    <property type="entry name" value="SMAD/FHA domain"/>
    <property type="match status" value="1"/>
</dbReference>
<reference evidence="10" key="1">
    <citation type="submission" date="2016-10" db="EMBL/GenBank/DDBJ databases">
        <authorList>
            <person name="Varghese N."/>
            <person name="Submissions S."/>
        </authorList>
    </citation>
    <scope>NUCLEOTIDE SEQUENCE [LARGE SCALE GENOMIC DNA]</scope>
    <source>
        <strain evidence="10">DSM 44526</strain>
    </source>
</reference>
<dbReference type="InterPro" id="IPR050206">
    <property type="entry name" value="FtsK/SpoIIIE/SftA"/>
</dbReference>
<keyword evidence="6" id="KW-1133">Transmembrane helix</keyword>
<feature type="domain" description="FHA" evidence="7">
    <location>
        <begin position="114"/>
        <end position="164"/>
    </location>
</feature>
<dbReference type="InterPro" id="IPR000253">
    <property type="entry name" value="FHA_dom"/>
</dbReference>
<evidence type="ECO:0000313" key="9">
    <source>
        <dbReference type="EMBL" id="SDG69272.1"/>
    </source>
</evidence>
<dbReference type="Gene3D" id="2.60.200.20">
    <property type="match status" value="1"/>
</dbReference>
<keyword evidence="1" id="KW-0597">Phosphoprotein</keyword>
<evidence type="ECO:0000256" key="1">
    <source>
        <dbReference type="ARBA" id="ARBA00022553"/>
    </source>
</evidence>
<evidence type="ECO:0000256" key="6">
    <source>
        <dbReference type="SAM" id="Phobius"/>
    </source>
</evidence>
<keyword evidence="10" id="KW-1185">Reference proteome</keyword>
<keyword evidence="6" id="KW-0472">Membrane</keyword>
<dbReference type="Gene3D" id="3.40.50.300">
    <property type="entry name" value="P-loop containing nucleotide triphosphate hydrolases"/>
    <property type="match status" value="4"/>
</dbReference>
<evidence type="ECO:0000259" key="7">
    <source>
        <dbReference type="PROSITE" id="PS50006"/>
    </source>
</evidence>
<dbReference type="CDD" id="cd00060">
    <property type="entry name" value="FHA"/>
    <property type="match status" value="1"/>
</dbReference>
<dbReference type="RefSeq" id="WP_091065385.1">
    <property type="nucleotide sequence ID" value="NZ_FNCF01000005.1"/>
</dbReference>
<accession>A0A1G7WBB9</accession>
<evidence type="ECO:0000313" key="10">
    <source>
        <dbReference type="Proteomes" id="UP000198863"/>
    </source>
</evidence>
<evidence type="ECO:0000256" key="3">
    <source>
        <dbReference type="ARBA" id="ARBA00022840"/>
    </source>
</evidence>
<dbReference type="Pfam" id="PF00498">
    <property type="entry name" value="FHA"/>
    <property type="match status" value="1"/>
</dbReference>
<proteinExistence type="predicted"/>
<feature type="transmembrane region" description="Helical" evidence="6">
    <location>
        <begin position="272"/>
        <end position="289"/>
    </location>
</feature>
<dbReference type="Proteomes" id="UP000198863">
    <property type="component" value="Unassembled WGS sequence"/>
</dbReference>
<feature type="domain" description="FtsK" evidence="8">
    <location>
        <begin position="585"/>
        <end position="782"/>
    </location>
</feature>
<sequence length="1340" mass="135829">MPTHPGAPDRSTRRWSLHGPGGVADVEVQATDGHDLASVRAGLAACGLPVGGLWCGPDRLEDDTPLSDPRVRHGARLGADRPGPRTTPVGGALELQVSGGPGAGACHPLAQGVLVVGRGGPRGTGSARVRLPDPDVSRQHLEVTVAGTGVVVRDLGSANGSRLSVGAGAGGGTRVLGPDPVPWPLGAVVQVGASALRLTAPAGSTVPVVPAPGGRWLAAAAPRPSPPAVPVVAVAVPGAPEPPPRRALAWIAVLLPALAGGALAWALHTPTFLFFALLGPLVALGGWVSDRWSGRRGHRRRTAEHAVDLARADAEVTAAVAAEAGLREALAPDPAALVSAARRRCAPLWERPATDPDLLVVRLGTGPGSTAVSRRGGDGTQTPVGADRLPVLLDLREGGLEVRGPRAALLGALRQLVCQVAVLHPPDAVSLTLLTGDAEAADWRWARWLPHLGTVPAPGAAHLVVVDGPLDEDGAEVLRRARERGAVAVGRVPAGGATASVEVVGETGAGARLRRSGRPDVHVVLDRLALDLAEQVAADLAPLTVPQGPGGLPDAVRWRDLVGPVPAPWSRSRSTLAAVLGVGTSGPVTLDLCAVGPHALVAGTTGAGKSELLRTLVLGLAAAHPPDRCSFLLVDYKGGAAFGEAADLPHTVGLLTDLDGASTARALRSLTAELTRRERVLAGCGARDLADLPVGGAGDGTGDEQGEVLLPRLVIVVDEFATLGEELPGFVPGLVAIAQRGRSLGVHLVLATQRPSGSVSPEIRANCTVRLCLRTTDETGSRDVLGVPDAAWLPVDRPGRALLRVGAEAPLPLQVARVGVPADRDDAVRVRRWPPAPLPAGGPAEPGGVAGSTDLADQVRTLRARAVGVPPPPRPWLPALPDQVHPAAGAEPGAPVRWGVVDRPDQQRQEDLLVDLGAGGGWLVVGGPRSGRTTALRTLLGEAVAGRGPADLHVHAVDHAGGELARALSGLPHTGTVVGRGAGHRLERLVTRLQEEVDRRRTAPGPHPRLLLLVDGADTAGTELEELAPGTGGTALLRLVREGAAVGLTAVLTTDRALPGSRLAGAVGHRLVLPLADRADYAVAGVPAARVPAHRPPGRALLDDEATEVQLALPRPLPAPAGASVPVPGRVEVVELPADPAAPPVAGLPAGVALLGPGGDGGTPVTVDLHRTGGLLVAGPPGSGRSTTLTALAARLAAGGTPVLLVGAPHRRAGPTPADRVDEPGGLRAWTERLGGAAGVVLADDLGQLPDDLLDALAAVTAPGGPAVLVAAAAPADVAGAYRGPAPTLRRTRTALLLQPARGDGELLGARLPRAALPARPGAGWLVTGGTTTRVQVARR</sequence>
<dbReference type="InterPro" id="IPR003593">
    <property type="entry name" value="AAA+_ATPase"/>
</dbReference>
<feature type="binding site" evidence="4">
    <location>
        <begin position="603"/>
        <end position="610"/>
    </location>
    <ligand>
        <name>ATP</name>
        <dbReference type="ChEBI" id="CHEBI:30616"/>
    </ligand>
</feature>
<feature type="region of interest" description="Disordered" evidence="5">
    <location>
        <begin position="64"/>
        <end position="86"/>
    </location>
</feature>
<dbReference type="PROSITE" id="PS50901">
    <property type="entry name" value="FTSK"/>
    <property type="match status" value="2"/>
</dbReference>
<feature type="domain" description="FtsK" evidence="8">
    <location>
        <begin position="909"/>
        <end position="1082"/>
    </location>
</feature>
<dbReference type="PANTHER" id="PTHR22683">
    <property type="entry name" value="SPORULATION PROTEIN RELATED"/>
    <property type="match status" value="1"/>
</dbReference>
<evidence type="ECO:0000256" key="5">
    <source>
        <dbReference type="SAM" id="MobiDB-lite"/>
    </source>
</evidence>
<dbReference type="PANTHER" id="PTHR22683:SF1">
    <property type="entry name" value="TYPE VII SECRETION SYSTEM PROTEIN ESSC"/>
    <property type="match status" value="1"/>
</dbReference>
<dbReference type="SUPFAM" id="SSF52540">
    <property type="entry name" value="P-loop containing nucleoside triphosphate hydrolases"/>
    <property type="match status" value="3"/>
</dbReference>
<feature type="transmembrane region" description="Helical" evidence="6">
    <location>
        <begin position="247"/>
        <end position="266"/>
    </location>
</feature>
<dbReference type="InterPro" id="IPR027417">
    <property type="entry name" value="P-loop_NTPase"/>
</dbReference>
<evidence type="ECO:0000256" key="2">
    <source>
        <dbReference type="ARBA" id="ARBA00022741"/>
    </source>
</evidence>
<dbReference type="PROSITE" id="PS50006">
    <property type="entry name" value="FHA_DOMAIN"/>
    <property type="match status" value="1"/>
</dbReference>
<evidence type="ECO:0000259" key="8">
    <source>
        <dbReference type="PROSITE" id="PS50901"/>
    </source>
</evidence>
<dbReference type="InterPro" id="IPR008984">
    <property type="entry name" value="SMAD_FHA_dom_sf"/>
</dbReference>
<dbReference type="GO" id="GO:0005524">
    <property type="term" value="F:ATP binding"/>
    <property type="evidence" value="ECO:0007669"/>
    <property type="project" value="UniProtKB-UniRule"/>
</dbReference>
<name>A0A1G7WBB9_9ACTN</name>
<dbReference type="CDD" id="cd01127">
    <property type="entry name" value="TrwB_TraG_TraD_VirD4"/>
    <property type="match status" value="1"/>
</dbReference>
<keyword evidence="3 4" id="KW-0067">ATP-binding</keyword>
<feature type="region of interest" description="Disordered" evidence="5">
    <location>
        <begin position="1"/>
        <end position="23"/>
    </location>
</feature>
<dbReference type="EMBL" id="FNCF01000005">
    <property type="protein sequence ID" value="SDG69272.1"/>
    <property type="molecule type" value="Genomic_DNA"/>
</dbReference>
<keyword evidence="2 4" id="KW-0547">Nucleotide-binding</keyword>
<dbReference type="GO" id="GO:0003677">
    <property type="term" value="F:DNA binding"/>
    <property type="evidence" value="ECO:0007669"/>
    <property type="project" value="InterPro"/>
</dbReference>